<dbReference type="AlphaFoldDB" id="A0A444Y1J2"/>
<accession>A0A444Y1J2</accession>
<dbReference type="EMBL" id="SDMP01000018">
    <property type="protein sequence ID" value="RYQ95805.1"/>
    <property type="molecule type" value="Genomic_DNA"/>
</dbReference>
<dbReference type="Proteomes" id="UP000289738">
    <property type="component" value="Chromosome B08"/>
</dbReference>
<gene>
    <name evidence="1" type="ORF">Ahy_B08g091166</name>
</gene>
<sequence>MGGEEIQWASQLHANVSGPRPSNVGFKGDCSTHIHYSESRSNHQHKEASYRKVWLAKQRVIGRIYEDWRSHTMSFLVGYSLCRCTYLVRFITLSLVVYA</sequence>
<name>A0A444Y1J2_ARAHY</name>
<organism evidence="1 2">
    <name type="scientific">Arachis hypogaea</name>
    <name type="common">Peanut</name>
    <dbReference type="NCBI Taxonomy" id="3818"/>
    <lineage>
        <taxon>Eukaryota</taxon>
        <taxon>Viridiplantae</taxon>
        <taxon>Streptophyta</taxon>
        <taxon>Embryophyta</taxon>
        <taxon>Tracheophyta</taxon>
        <taxon>Spermatophyta</taxon>
        <taxon>Magnoliopsida</taxon>
        <taxon>eudicotyledons</taxon>
        <taxon>Gunneridae</taxon>
        <taxon>Pentapetalae</taxon>
        <taxon>rosids</taxon>
        <taxon>fabids</taxon>
        <taxon>Fabales</taxon>
        <taxon>Fabaceae</taxon>
        <taxon>Papilionoideae</taxon>
        <taxon>50 kb inversion clade</taxon>
        <taxon>dalbergioids sensu lato</taxon>
        <taxon>Dalbergieae</taxon>
        <taxon>Pterocarpus clade</taxon>
        <taxon>Arachis</taxon>
    </lineage>
</organism>
<comment type="caution">
    <text evidence="1">The sequence shown here is derived from an EMBL/GenBank/DDBJ whole genome shotgun (WGS) entry which is preliminary data.</text>
</comment>
<keyword evidence="2" id="KW-1185">Reference proteome</keyword>
<evidence type="ECO:0000313" key="2">
    <source>
        <dbReference type="Proteomes" id="UP000289738"/>
    </source>
</evidence>
<evidence type="ECO:0000313" key="1">
    <source>
        <dbReference type="EMBL" id="RYQ95805.1"/>
    </source>
</evidence>
<reference evidence="1 2" key="1">
    <citation type="submission" date="2019-01" db="EMBL/GenBank/DDBJ databases">
        <title>Sequencing of cultivated peanut Arachis hypogaea provides insights into genome evolution and oil improvement.</title>
        <authorList>
            <person name="Chen X."/>
        </authorList>
    </citation>
    <scope>NUCLEOTIDE SEQUENCE [LARGE SCALE GENOMIC DNA]</scope>
    <source>
        <strain evidence="2">cv. Fuhuasheng</strain>
        <tissue evidence="1">Leaves</tissue>
    </source>
</reference>
<proteinExistence type="predicted"/>
<protein>
    <submittedName>
        <fullName evidence="1">Uncharacterized protein</fullName>
    </submittedName>
</protein>